<gene>
    <name evidence="1" type="ORF">ACOLOM_LOCUS2598</name>
</gene>
<evidence type="ECO:0000313" key="1">
    <source>
        <dbReference type="EMBL" id="CAG8496289.1"/>
    </source>
</evidence>
<evidence type="ECO:0000313" key="2">
    <source>
        <dbReference type="Proteomes" id="UP000789525"/>
    </source>
</evidence>
<name>A0ACA9KXV4_9GLOM</name>
<organism evidence="1 2">
    <name type="scientific">Acaulospora colombiana</name>
    <dbReference type="NCBI Taxonomy" id="27376"/>
    <lineage>
        <taxon>Eukaryota</taxon>
        <taxon>Fungi</taxon>
        <taxon>Fungi incertae sedis</taxon>
        <taxon>Mucoromycota</taxon>
        <taxon>Glomeromycotina</taxon>
        <taxon>Glomeromycetes</taxon>
        <taxon>Diversisporales</taxon>
        <taxon>Acaulosporaceae</taxon>
        <taxon>Acaulospora</taxon>
    </lineage>
</organism>
<proteinExistence type="predicted"/>
<reference evidence="1" key="1">
    <citation type="submission" date="2021-06" db="EMBL/GenBank/DDBJ databases">
        <authorList>
            <person name="Kallberg Y."/>
            <person name="Tangrot J."/>
            <person name="Rosling A."/>
        </authorList>
    </citation>
    <scope>NUCLEOTIDE SEQUENCE</scope>
    <source>
        <strain evidence="1">CL356</strain>
    </source>
</reference>
<protein>
    <submittedName>
        <fullName evidence="1">5010_t:CDS:1</fullName>
    </submittedName>
</protein>
<keyword evidence="2" id="KW-1185">Reference proteome</keyword>
<accession>A0ACA9KXV4</accession>
<comment type="caution">
    <text evidence="1">The sequence shown here is derived from an EMBL/GenBank/DDBJ whole genome shotgun (WGS) entry which is preliminary data.</text>
</comment>
<dbReference type="EMBL" id="CAJVPT010003469">
    <property type="protein sequence ID" value="CAG8496289.1"/>
    <property type="molecule type" value="Genomic_DNA"/>
</dbReference>
<sequence>MTSAVKRSYPFGSRPTSLVDETQQFKVPQAPLHKKMSIAPPSVNVPAETSTMTPWRVNKTSKKQDFPNSAIVVPDNKTVATVNGEKSPLPSPPSSKGRRNMKNLQLVVPPVRSSISAPSSPQLPQFSSSHTHNRRPSTPICVYQNKGQENSNPAADPMELMSKTENAIGEELPYKEEPILIMQNLYLGSELNAANRKMLKRLGIEYILNVAKEVENPYLEEIINQDITSYPDSSPCFSRSDSVSSDDSFRTAVQSPGNLDSPIVPPSPFGEIFTNSFHKRSTPRPTSASRPTSTSAQVLMHSGVPLIVPPTSEFTPLKYKKFFWTHNQENLNSDFPSAFMFIDEARSAGRKILVHCQCGVSRSASLVIGYVMKANRMTLNQAYEYVKNKSPYISPNMSLVYQLVDFEKTLKLGSNNNNSNALPGTPTKSKPDSIRSHSRSSSIESDLLLKTHRRSGSIPRNNPVLSVVPVPEPSPKTPPVVSEGLLSAQISHQSTVKGGSGRFHVITASLTPTSPAALSPSSPASSVSPTSTESPTTPSSGSPSPSKSSPRPLPLPKNGHLTASNRSRSPYSSDRTPLSPRETINTPMSPTFATSKSMSTATSHNSSITSNQFTPFDNFDSKTQRVVNQNNNIIGHEVISGPVIFSKSTLESIFSPTRTSPPVTPVTIPNIHDIFLDDE</sequence>
<dbReference type="Proteomes" id="UP000789525">
    <property type="component" value="Unassembled WGS sequence"/>
</dbReference>